<proteinExistence type="predicted"/>
<dbReference type="EMBL" id="JBHUGH010000037">
    <property type="protein sequence ID" value="MFD1914369.1"/>
    <property type="molecule type" value="Genomic_DNA"/>
</dbReference>
<gene>
    <name evidence="2" type="ORF">ACFSGJ_19375</name>
</gene>
<dbReference type="Pfam" id="PF13411">
    <property type="entry name" value="MerR_1"/>
    <property type="match status" value="1"/>
</dbReference>
<dbReference type="Gene3D" id="1.10.1660.10">
    <property type="match status" value="1"/>
</dbReference>
<dbReference type="PROSITE" id="PS50937">
    <property type="entry name" value="HTH_MERR_2"/>
    <property type="match status" value="1"/>
</dbReference>
<comment type="caution">
    <text evidence="2">The sequence shown here is derived from an EMBL/GenBank/DDBJ whole genome shotgun (WGS) entry which is preliminary data.</text>
</comment>
<dbReference type="CDD" id="cd04765">
    <property type="entry name" value="HTH_MlrA-like_sg2"/>
    <property type="match status" value="1"/>
</dbReference>
<dbReference type="InterPro" id="IPR009061">
    <property type="entry name" value="DNA-bd_dom_put_sf"/>
</dbReference>
<dbReference type="InterPro" id="IPR000551">
    <property type="entry name" value="MerR-type_HTH_dom"/>
</dbReference>
<reference evidence="3" key="1">
    <citation type="journal article" date="2019" name="Int. J. Syst. Evol. Microbiol.">
        <title>The Global Catalogue of Microorganisms (GCM) 10K type strain sequencing project: providing services to taxonomists for standard genome sequencing and annotation.</title>
        <authorList>
            <consortium name="The Broad Institute Genomics Platform"/>
            <consortium name="The Broad Institute Genome Sequencing Center for Infectious Disease"/>
            <person name="Wu L."/>
            <person name="Ma J."/>
        </authorList>
    </citation>
    <scope>NUCLEOTIDE SEQUENCE [LARGE SCALE GENOMIC DNA]</scope>
    <source>
        <strain evidence="3">CGMCC 4.7242</strain>
    </source>
</reference>
<name>A0ABW4SAG0_9RHOB</name>
<keyword evidence="3" id="KW-1185">Reference proteome</keyword>
<sequence>MEKSRNAFRTISEVADWLDTPTHVLRFWESKFPEIRPLKRAGGRRYYRPADIALIAGIKKLLHEDGMTIRGVQKVLGEQGVRHVASLAGTPRADDAWPGTADEGAGEDEAPMILDAEEEDTRLAQGNVVALPTRGRISSPAESKEERLVARLRRLRGKPLADADAMAVLRDRLRGLRTRLQDGLPG</sequence>
<evidence type="ECO:0000313" key="3">
    <source>
        <dbReference type="Proteomes" id="UP001597353"/>
    </source>
</evidence>
<feature type="domain" description="HTH merR-type" evidence="1">
    <location>
        <begin position="10"/>
        <end position="78"/>
    </location>
</feature>
<dbReference type="Proteomes" id="UP001597353">
    <property type="component" value="Unassembled WGS sequence"/>
</dbReference>
<evidence type="ECO:0000313" key="2">
    <source>
        <dbReference type="EMBL" id="MFD1914369.1"/>
    </source>
</evidence>
<organism evidence="2 3">
    <name type="scientific">Halodurantibacterium flavum</name>
    <dbReference type="NCBI Taxonomy" id="1382802"/>
    <lineage>
        <taxon>Bacteria</taxon>
        <taxon>Pseudomonadati</taxon>
        <taxon>Pseudomonadota</taxon>
        <taxon>Alphaproteobacteria</taxon>
        <taxon>Rhodobacterales</taxon>
        <taxon>Paracoccaceae</taxon>
        <taxon>Halodurantibacterium</taxon>
    </lineage>
</organism>
<dbReference type="SUPFAM" id="SSF46955">
    <property type="entry name" value="Putative DNA-binding domain"/>
    <property type="match status" value="1"/>
</dbReference>
<dbReference type="SMART" id="SM00422">
    <property type="entry name" value="HTH_MERR"/>
    <property type="match status" value="1"/>
</dbReference>
<evidence type="ECO:0000259" key="1">
    <source>
        <dbReference type="PROSITE" id="PS50937"/>
    </source>
</evidence>
<dbReference type="RefSeq" id="WP_390265674.1">
    <property type="nucleotide sequence ID" value="NZ_JBHUGH010000037.1"/>
</dbReference>
<protein>
    <submittedName>
        <fullName evidence="2">MerR family transcriptional regulator</fullName>
    </submittedName>
</protein>
<accession>A0ABW4SAG0</accession>